<evidence type="ECO:0000313" key="2">
    <source>
        <dbReference type="Proteomes" id="UP001283361"/>
    </source>
</evidence>
<accession>A0AAE1B0I3</accession>
<proteinExistence type="predicted"/>
<organism evidence="1 2">
    <name type="scientific">Elysia crispata</name>
    <name type="common">lettuce slug</name>
    <dbReference type="NCBI Taxonomy" id="231223"/>
    <lineage>
        <taxon>Eukaryota</taxon>
        <taxon>Metazoa</taxon>
        <taxon>Spiralia</taxon>
        <taxon>Lophotrochozoa</taxon>
        <taxon>Mollusca</taxon>
        <taxon>Gastropoda</taxon>
        <taxon>Heterobranchia</taxon>
        <taxon>Euthyneura</taxon>
        <taxon>Panpulmonata</taxon>
        <taxon>Sacoglossa</taxon>
        <taxon>Placobranchoidea</taxon>
        <taxon>Plakobranchidae</taxon>
        <taxon>Elysia</taxon>
    </lineage>
</organism>
<name>A0AAE1B0I3_9GAST</name>
<dbReference type="AlphaFoldDB" id="A0AAE1B0I3"/>
<keyword evidence="2" id="KW-1185">Reference proteome</keyword>
<sequence>MVPILLFSCGGSRQSCVTMDGIRWNCHGLQAGPVIDGVTYNRKWVTYTLDKRLFSSKCKLVLQISATGAILILLHTLRGPTYGYLANYLATDAANWCKSVLHDQQI</sequence>
<gene>
    <name evidence="1" type="ORF">RRG08_049300</name>
</gene>
<comment type="caution">
    <text evidence="1">The sequence shown here is derived from an EMBL/GenBank/DDBJ whole genome shotgun (WGS) entry which is preliminary data.</text>
</comment>
<protein>
    <submittedName>
        <fullName evidence="1">Uncharacterized protein</fullName>
    </submittedName>
</protein>
<evidence type="ECO:0000313" key="1">
    <source>
        <dbReference type="EMBL" id="KAK3797468.1"/>
    </source>
</evidence>
<reference evidence="1" key="1">
    <citation type="journal article" date="2023" name="G3 (Bethesda)">
        <title>A reference genome for the long-term kleptoplast-retaining sea slug Elysia crispata morphotype clarki.</title>
        <authorList>
            <person name="Eastman K.E."/>
            <person name="Pendleton A.L."/>
            <person name="Shaikh M.A."/>
            <person name="Suttiyut T."/>
            <person name="Ogas R."/>
            <person name="Tomko P."/>
            <person name="Gavelis G."/>
            <person name="Widhalm J.R."/>
            <person name="Wisecaver J.H."/>
        </authorList>
    </citation>
    <scope>NUCLEOTIDE SEQUENCE</scope>
    <source>
        <strain evidence="1">ECLA1</strain>
    </source>
</reference>
<dbReference type="Proteomes" id="UP001283361">
    <property type="component" value="Unassembled WGS sequence"/>
</dbReference>
<dbReference type="EMBL" id="JAWDGP010000761">
    <property type="protein sequence ID" value="KAK3797468.1"/>
    <property type="molecule type" value="Genomic_DNA"/>
</dbReference>